<accession>A0AAD8NMC1</accession>
<proteinExistence type="predicted"/>
<organism evidence="1 2">
    <name type="scientific">Tagetes erecta</name>
    <name type="common">African marigold</name>
    <dbReference type="NCBI Taxonomy" id="13708"/>
    <lineage>
        <taxon>Eukaryota</taxon>
        <taxon>Viridiplantae</taxon>
        <taxon>Streptophyta</taxon>
        <taxon>Embryophyta</taxon>
        <taxon>Tracheophyta</taxon>
        <taxon>Spermatophyta</taxon>
        <taxon>Magnoliopsida</taxon>
        <taxon>eudicotyledons</taxon>
        <taxon>Gunneridae</taxon>
        <taxon>Pentapetalae</taxon>
        <taxon>asterids</taxon>
        <taxon>campanulids</taxon>
        <taxon>Asterales</taxon>
        <taxon>Asteraceae</taxon>
        <taxon>Asteroideae</taxon>
        <taxon>Heliantheae alliance</taxon>
        <taxon>Tageteae</taxon>
        <taxon>Tagetes</taxon>
    </lineage>
</organism>
<name>A0AAD8NMC1_TARER</name>
<dbReference type="EMBL" id="JAUHHV010000006">
    <property type="protein sequence ID" value="KAK1421320.1"/>
    <property type="molecule type" value="Genomic_DNA"/>
</dbReference>
<evidence type="ECO:0000313" key="2">
    <source>
        <dbReference type="Proteomes" id="UP001229421"/>
    </source>
</evidence>
<protein>
    <submittedName>
        <fullName evidence="1">Uncharacterized protein</fullName>
    </submittedName>
</protein>
<dbReference type="Proteomes" id="UP001229421">
    <property type="component" value="Unassembled WGS sequence"/>
</dbReference>
<keyword evidence="2" id="KW-1185">Reference proteome</keyword>
<dbReference type="AlphaFoldDB" id="A0AAD8NMC1"/>
<comment type="caution">
    <text evidence="1">The sequence shown here is derived from an EMBL/GenBank/DDBJ whole genome shotgun (WGS) entry which is preliminary data.</text>
</comment>
<sequence>MVATEFFSENFRRFYISSVDIIGDVNFFPFYNNNLQHERESVLFRLTHTACFFKAVNLGPLIENRLDVK</sequence>
<evidence type="ECO:0000313" key="1">
    <source>
        <dbReference type="EMBL" id="KAK1421320.1"/>
    </source>
</evidence>
<reference evidence="1" key="1">
    <citation type="journal article" date="2023" name="bioRxiv">
        <title>Improved chromosome-level genome assembly for marigold (Tagetes erecta).</title>
        <authorList>
            <person name="Jiang F."/>
            <person name="Yuan L."/>
            <person name="Wang S."/>
            <person name="Wang H."/>
            <person name="Xu D."/>
            <person name="Wang A."/>
            <person name="Fan W."/>
        </authorList>
    </citation>
    <scope>NUCLEOTIDE SEQUENCE</scope>
    <source>
        <strain evidence="1">WSJ</strain>
        <tissue evidence="1">Leaf</tissue>
    </source>
</reference>
<gene>
    <name evidence="1" type="ORF">QVD17_23563</name>
</gene>